<dbReference type="EMBL" id="VFPT01000001">
    <property type="protein sequence ID" value="TQM94063.1"/>
    <property type="molecule type" value="Genomic_DNA"/>
</dbReference>
<dbReference type="Pfam" id="PF09299">
    <property type="entry name" value="Mu-transpos_C"/>
    <property type="match status" value="1"/>
</dbReference>
<comment type="caution">
    <text evidence="3">The sequence shown here is derived from an EMBL/GenBank/DDBJ whole genome shotgun (WGS) entry which is preliminary data.</text>
</comment>
<protein>
    <submittedName>
        <fullName evidence="3">Putative transposase</fullName>
    </submittedName>
</protein>
<name>A0A543KG60_9RHOB</name>
<dbReference type="InterPro" id="IPR012337">
    <property type="entry name" value="RNaseH-like_sf"/>
</dbReference>
<dbReference type="PROSITE" id="PS50994">
    <property type="entry name" value="INTEGRASE"/>
    <property type="match status" value="1"/>
</dbReference>
<accession>A0A543KG60</accession>
<sequence>MRTRFSQFDRITIGGIHYKPVGEHADGVQFARMDNTGAVERFTWAQIQELKSARNWRFERDFYAVGPLDKDLQKSQFPLDHLTTEQRRKVFFDACVCEVIRELKDQGALRLTDDSLTEHRALIEQMVYEREKTRNSAGQSPRGGKPFVMRHLPSSRTIRKKFRIYNQTYRDAGVLRPRYARNARAERNYEVSELLTECVQGYARAEQPTKAIVAEETRLRFNEENKRRQADGRHSLPVPSRRTIERRIDRLDPFQVACFREGPDAARRKFSSYGSGLTSSAPMERIEIDEWKVDVISLLQQIGVLQSLPDHVKARIPRGRRWICVAIDAATRCVVGLVLASEPSAQAAIELLRMVVQDKTGIAREIGAEGSWNQHGGLAAIATDAGTAFQSDAFQAAAHALHARLEYGPVRVPEMRGTIERFFGSLSTNLMPRISGRTFSNVVAKGDYASDARAVLDDGDLLRILLLWIIDVYHNTPHGGLSGQTPAARWRQLENERFVPEPPDRHTLRTATGLEVTRKINKLGVCFASNHYSCEALHAHFRTRKARDMVIRVDPDDLGEISVQIEGKWHAASCVEGGLDGVSLEAWKAACVKLRQSHRAEAALSADIRDNALRTIKSIVDGRVASLLPSSLDPSAKKIDQLERTLFRGLTFAPPPAIDKMLGETTTFGTEIRPVQSEPAIEPKQRTPQPSVRSDQSSVRPPAQPSWRIEDE</sequence>
<feature type="region of interest" description="Disordered" evidence="1">
    <location>
        <begin position="671"/>
        <end position="712"/>
    </location>
</feature>
<organism evidence="3 4">
    <name type="scientific">Roseinatronobacter monicus</name>
    <dbReference type="NCBI Taxonomy" id="393481"/>
    <lineage>
        <taxon>Bacteria</taxon>
        <taxon>Pseudomonadati</taxon>
        <taxon>Pseudomonadota</taxon>
        <taxon>Alphaproteobacteria</taxon>
        <taxon>Rhodobacterales</taxon>
        <taxon>Paracoccaceae</taxon>
        <taxon>Roseinatronobacter</taxon>
    </lineage>
</organism>
<dbReference type="InterPro" id="IPR015378">
    <property type="entry name" value="Transposase-like_Mu_C"/>
</dbReference>
<dbReference type="AlphaFoldDB" id="A0A543KG60"/>
<dbReference type="Gene3D" id="3.30.420.10">
    <property type="entry name" value="Ribonuclease H-like superfamily/Ribonuclease H"/>
    <property type="match status" value="1"/>
</dbReference>
<dbReference type="GO" id="GO:0003676">
    <property type="term" value="F:nucleic acid binding"/>
    <property type="evidence" value="ECO:0007669"/>
    <property type="project" value="InterPro"/>
</dbReference>
<reference evidence="3 4" key="1">
    <citation type="submission" date="2019-06" db="EMBL/GenBank/DDBJ databases">
        <title>Genomic Encyclopedia of Archaeal and Bacterial Type Strains, Phase II (KMG-II): from individual species to whole genera.</title>
        <authorList>
            <person name="Goeker M."/>
        </authorList>
    </citation>
    <scope>NUCLEOTIDE SEQUENCE [LARGE SCALE GENOMIC DNA]</scope>
    <source>
        <strain evidence="3 4">DSM 18423</strain>
    </source>
</reference>
<dbReference type="GO" id="GO:0015074">
    <property type="term" value="P:DNA integration"/>
    <property type="evidence" value="ECO:0007669"/>
    <property type="project" value="InterPro"/>
</dbReference>
<feature type="region of interest" description="Disordered" evidence="1">
    <location>
        <begin position="130"/>
        <end position="149"/>
    </location>
</feature>
<evidence type="ECO:0000313" key="4">
    <source>
        <dbReference type="Proteomes" id="UP000320582"/>
    </source>
</evidence>
<evidence type="ECO:0000256" key="1">
    <source>
        <dbReference type="SAM" id="MobiDB-lite"/>
    </source>
</evidence>
<dbReference type="Proteomes" id="UP000320582">
    <property type="component" value="Unassembled WGS sequence"/>
</dbReference>
<feature type="domain" description="Integrase catalytic" evidence="2">
    <location>
        <begin position="278"/>
        <end position="494"/>
    </location>
</feature>
<dbReference type="RefSeq" id="WP_142082458.1">
    <property type="nucleotide sequence ID" value="NZ_VFPT01000001.1"/>
</dbReference>
<dbReference type="SUPFAM" id="SSF53098">
    <property type="entry name" value="Ribonuclease H-like"/>
    <property type="match status" value="1"/>
</dbReference>
<evidence type="ECO:0000259" key="2">
    <source>
        <dbReference type="PROSITE" id="PS50994"/>
    </source>
</evidence>
<keyword evidence="4" id="KW-1185">Reference proteome</keyword>
<dbReference type="OrthoDB" id="9814072at2"/>
<evidence type="ECO:0000313" key="3">
    <source>
        <dbReference type="EMBL" id="TQM94063.1"/>
    </source>
</evidence>
<dbReference type="InterPro" id="IPR001584">
    <property type="entry name" value="Integrase_cat-core"/>
</dbReference>
<dbReference type="InterPro" id="IPR036397">
    <property type="entry name" value="RNaseH_sf"/>
</dbReference>
<gene>
    <name evidence="3" type="ORF">BD293_2719</name>
</gene>
<feature type="compositionally biased region" description="Polar residues" evidence="1">
    <location>
        <begin position="686"/>
        <end position="699"/>
    </location>
</feature>
<proteinExistence type="predicted"/>